<dbReference type="Proteomes" id="UP000054150">
    <property type="component" value="Unassembled WGS sequence"/>
</dbReference>
<name>A0A091T098_PELCR</name>
<feature type="non-terminal residue" evidence="2">
    <location>
        <position position="1"/>
    </location>
</feature>
<gene>
    <name evidence="2" type="ORF">N334_05474</name>
</gene>
<evidence type="ECO:0000256" key="1">
    <source>
        <dbReference type="SAM" id="MobiDB-lite"/>
    </source>
</evidence>
<feature type="non-terminal residue" evidence="2">
    <location>
        <position position="119"/>
    </location>
</feature>
<keyword evidence="3" id="KW-1185">Reference proteome</keyword>
<organism evidence="2 3">
    <name type="scientific">Pelecanus crispus</name>
    <name type="common">Dalmatian pelican</name>
    <dbReference type="NCBI Taxonomy" id="36300"/>
    <lineage>
        <taxon>Eukaryota</taxon>
        <taxon>Metazoa</taxon>
        <taxon>Chordata</taxon>
        <taxon>Craniata</taxon>
        <taxon>Vertebrata</taxon>
        <taxon>Euteleostomi</taxon>
        <taxon>Archelosauria</taxon>
        <taxon>Archosauria</taxon>
        <taxon>Dinosauria</taxon>
        <taxon>Saurischia</taxon>
        <taxon>Theropoda</taxon>
        <taxon>Coelurosauria</taxon>
        <taxon>Aves</taxon>
        <taxon>Neognathae</taxon>
        <taxon>Neoaves</taxon>
        <taxon>Aequornithes</taxon>
        <taxon>Pelecaniformes</taxon>
        <taxon>Pelecanidae</taxon>
        <taxon>Pelecanus</taxon>
    </lineage>
</organism>
<evidence type="ECO:0000313" key="3">
    <source>
        <dbReference type="Proteomes" id="UP000054150"/>
    </source>
</evidence>
<feature type="region of interest" description="Disordered" evidence="1">
    <location>
        <begin position="47"/>
        <end position="68"/>
    </location>
</feature>
<accession>A0A091T098</accession>
<reference evidence="2 3" key="1">
    <citation type="submission" date="2014-04" db="EMBL/GenBank/DDBJ databases">
        <title>Genome evolution of avian class.</title>
        <authorList>
            <person name="Zhang G."/>
            <person name="Li C."/>
        </authorList>
    </citation>
    <scope>NUCLEOTIDE SEQUENCE [LARGE SCALE GENOMIC DNA]</scope>
    <source>
        <strain evidence="2">BGI_N334</strain>
    </source>
</reference>
<evidence type="ECO:0000313" key="2">
    <source>
        <dbReference type="EMBL" id="KFQ63655.1"/>
    </source>
</evidence>
<sequence>PNVIVRAGPSFRRSRQLPCVFETSKISPLSKEAEIVRLNVRLLLSRTRSKDGQRSQPESLPPDNIPSFIVEDSSVGILQDANEDMDMLDCRISPYFTADTQIIWPSREIGASSSDSWFT</sequence>
<proteinExistence type="predicted"/>
<protein>
    <submittedName>
        <fullName evidence="2">Uncharacterized protein</fullName>
    </submittedName>
</protein>
<dbReference type="AlphaFoldDB" id="A0A091T098"/>
<dbReference type="EMBL" id="KK491559">
    <property type="protein sequence ID" value="KFQ63655.1"/>
    <property type="molecule type" value="Genomic_DNA"/>
</dbReference>